<dbReference type="STRING" id="1005945.SAMN05216561_12045"/>
<comment type="similarity">
    <text evidence="2 7">Belongs to the DedA family.</text>
</comment>
<evidence type="ECO:0000256" key="6">
    <source>
        <dbReference type="ARBA" id="ARBA00023136"/>
    </source>
</evidence>
<keyword evidence="4 7" id="KW-0812">Transmembrane</keyword>
<protein>
    <submittedName>
        <fullName evidence="9">Membrane-associated protein/undecaprenyl-diphosphatase</fullName>
    </submittedName>
</protein>
<dbReference type="PANTHER" id="PTHR30353:SF0">
    <property type="entry name" value="TRANSMEMBRANE PROTEIN"/>
    <property type="match status" value="1"/>
</dbReference>
<keyword evidence="6 7" id="KW-0472">Membrane</keyword>
<evidence type="ECO:0000259" key="8">
    <source>
        <dbReference type="Pfam" id="PF09335"/>
    </source>
</evidence>
<reference evidence="9 10" key="1">
    <citation type="submission" date="2016-10" db="EMBL/GenBank/DDBJ databases">
        <authorList>
            <person name="de Groot N.N."/>
        </authorList>
    </citation>
    <scope>NUCLEOTIDE SEQUENCE [LARGE SCALE GENOMIC DNA]</scope>
    <source>
        <strain evidence="9 10">CGMCC 1.11156</strain>
    </source>
</reference>
<evidence type="ECO:0000313" key="10">
    <source>
        <dbReference type="Proteomes" id="UP000198649"/>
    </source>
</evidence>
<evidence type="ECO:0000256" key="5">
    <source>
        <dbReference type="ARBA" id="ARBA00022989"/>
    </source>
</evidence>
<dbReference type="GO" id="GO:0005886">
    <property type="term" value="C:plasma membrane"/>
    <property type="evidence" value="ECO:0007669"/>
    <property type="project" value="UniProtKB-SubCell"/>
</dbReference>
<proteinExistence type="inferred from homology"/>
<dbReference type="Proteomes" id="UP000198649">
    <property type="component" value="Unassembled WGS sequence"/>
</dbReference>
<feature type="transmembrane region" description="Helical" evidence="7">
    <location>
        <begin position="42"/>
        <end position="64"/>
    </location>
</feature>
<comment type="subcellular location">
    <subcellularLocation>
        <location evidence="1 7">Cell membrane</location>
        <topology evidence="1 7">Multi-pass membrane protein</topology>
    </subcellularLocation>
</comment>
<feature type="transmembrane region" description="Helical" evidence="7">
    <location>
        <begin position="12"/>
        <end position="36"/>
    </location>
</feature>
<dbReference type="InterPro" id="IPR032818">
    <property type="entry name" value="DedA-like"/>
</dbReference>
<evidence type="ECO:0000256" key="1">
    <source>
        <dbReference type="ARBA" id="ARBA00004651"/>
    </source>
</evidence>
<keyword evidence="10" id="KW-1185">Reference proteome</keyword>
<feature type="transmembrane region" description="Helical" evidence="7">
    <location>
        <begin position="126"/>
        <end position="150"/>
    </location>
</feature>
<dbReference type="InterPro" id="IPR032816">
    <property type="entry name" value="VTT_dom"/>
</dbReference>
<keyword evidence="3 7" id="KW-1003">Cell membrane</keyword>
<dbReference type="EMBL" id="FOQG01000020">
    <property type="protein sequence ID" value="SFJ19445.1"/>
    <property type="molecule type" value="Genomic_DNA"/>
</dbReference>
<sequence length="176" mass="18584">MAIVFAETGLLLGFFLPGDSLLFTVGILVATGVVHLPLPLPLPLVAACLFAAAAAGDQVGYLLGRRFGPRLFDRADSRLFSRSHAERAEAFFAKHGPKAVILARFLPVVRTFTPVVAGVARMPRGSFSLFNLAGAAMWAVSLIPAAGALVRHRQGAIRAPGQSTSAASDEHVEVLR</sequence>
<dbReference type="RefSeq" id="WP_091116730.1">
    <property type="nucleotide sequence ID" value="NZ_BKAF01000025.1"/>
</dbReference>
<feature type="domain" description="VTT" evidence="8">
    <location>
        <begin position="16"/>
        <end position="140"/>
    </location>
</feature>
<name>A0A1I3PD48_9ACTN</name>
<evidence type="ECO:0000256" key="2">
    <source>
        <dbReference type="ARBA" id="ARBA00010792"/>
    </source>
</evidence>
<evidence type="ECO:0000313" key="9">
    <source>
        <dbReference type="EMBL" id="SFJ19445.1"/>
    </source>
</evidence>
<dbReference type="OrthoDB" id="9813426at2"/>
<gene>
    <name evidence="9" type="ORF">SAMN05216561_12045</name>
</gene>
<organism evidence="9 10">
    <name type="scientific">Nocardioides psychrotolerans</name>
    <dbReference type="NCBI Taxonomy" id="1005945"/>
    <lineage>
        <taxon>Bacteria</taxon>
        <taxon>Bacillati</taxon>
        <taxon>Actinomycetota</taxon>
        <taxon>Actinomycetes</taxon>
        <taxon>Propionibacteriales</taxon>
        <taxon>Nocardioidaceae</taxon>
        <taxon>Nocardioides</taxon>
    </lineage>
</organism>
<accession>A0A1I3PD48</accession>
<evidence type="ECO:0000256" key="3">
    <source>
        <dbReference type="ARBA" id="ARBA00022475"/>
    </source>
</evidence>
<dbReference type="PANTHER" id="PTHR30353">
    <property type="entry name" value="INNER MEMBRANE PROTEIN DEDA-RELATED"/>
    <property type="match status" value="1"/>
</dbReference>
<evidence type="ECO:0000256" key="7">
    <source>
        <dbReference type="RuleBase" id="RU367016"/>
    </source>
</evidence>
<keyword evidence="5 7" id="KW-1133">Transmembrane helix</keyword>
<dbReference type="Pfam" id="PF09335">
    <property type="entry name" value="VTT_dom"/>
    <property type="match status" value="1"/>
</dbReference>
<dbReference type="AlphaFoldDB" id="A0A1I3PD48"/>
<feature type="transmembrane region" description="Helical" evidence="7">
    <location>
        <begin position="101"/>
        <end position="120"/>
    </location>
</feature>
<evidence type="ECO:0000256" key="4">
    <source>
        <dbReference type="ARBA" id="ARBA00022692"/>
    </source>
</evidence>